<dbReference type="AlphaFoldDB" id="A0A165ZI08"/>
<name>A0A165ZI08_9AGAM</name>
<dbReference type="Proteomes" id="UP000076798">
    <property type="component" value="Unassembled WGS sequence"/>
</dbReference>
<protein>
    <submittedName>
        <fullName evidence="1">Uncharacterized protein</fullName>
    </submittedName>
</protein>
<dbReference type="EMBL" id="KV428187">
    <property type="protein sequence ID" value="KZT34321.1"/>
    <property type="molecule type" value="Genomic_DNA"/>
</dbReference>
<organism evidence="1 2">
    <name type="scientific">Sistotremastrum suecicum HHB10207 ss-3</name>
    <dbReference type="NCBI Taxonomy" id="1314776"/>
    <lineage>
        <taxon>Eukaryota</taxon>
        <taxon>Fungi</taxon>
        <taxon>Dikarya</taxon>
        <taxon>Basidiomycota</taxon>
        <taxon>Agaricomycotina</taxon>
        <taxon>Agaricomycetes</taxon>
        <taxon>Sistotremastrales</taxon>
        <taxon>Sistotremastraceae</taxon>
        <taxon>Sistotremastrum</taxon>
    </lineage>
</organism>
<keyword evidence="2" id="KW-1185">Reference proteome</keyword>
<evidence type="ECO:0000313" key="2">
    <source>
        <dbReference type="Proteomes" id="UP000076798"/>
    </source>
</evidence>
<sequence>MFPDDSSLLRSVHSRFSRLTYSTGCPSLNVEQRRPPDEGRNKELRKRGRCSCLRNPANHMIPGAIGLFGLFCGRPFTVK</sequence>
<reference evidence="1 2" key="1">
    <citation type="journal article" date="2016" name="Mol. Biol. Evol.">
        <title>Comparative Genomics of Early-Diverging Mushroom-Forming Fungi Provides Insights into the Origins of Lignocellulose Decay Capabilities.</title>
        <authorList>
            <person name="Nagy L.G."/>
            <person name="Riley R."/>
            <person name="Tritt A."/>
            <person name="Adam C."/>
            <person name="Daum C."/>
            <person name="Floudas D."/>
            <person name="Sun H."/>
            <person name="Yadav J.S."/>
            <person name="Pangilinan J."/>
            <person name="Larsson K.H."/>
            <person name="Matsuura K."/>
            <person name="Barry K."/>
            <person name="Labutti K."/>
            <person name="Kuo R."/>
            <person name="Ohm R.A."/>
            <person name="Bhattacharya S.S."/>
            <person name="Shirouzu T."/>
            <person name="Yoshinaga Y."/>
            <person name="Martin F.M."/>
            <person name="Grigoriev I.V."/>
            <person name="Hibbett D.S."/>
        </authorList>
    </citation>
    <scope>NUCLEOTIDE SEQUENCE [LARGE SCALE GENOMIC DNA]</scope>
    <source>
        <strain evidence="1 2">HHB10207 ss-3</strain>
    </source>
</reference>
<evidence type="ECO:0000313" key="1">
    <source>
        <dbReference type="EMBL" id="KZT34321.1"/>
    </source>
</evidence>
<gene>
    <name evidence="1" type="ORF">SISSUDRAFT_293765</name>
</gene>
<proteinExistence type="predicted"/>
<accession>A0A165ZI08</accession>